<evidence type="ECO:0000313" key="4">
    <source>
        <dbReference type="EMBL" id="CUV66027.1"/>
    </source>
</evidence>
<sequence length="169" mass="18514">MLLKKISFTILFIIGNITFMQADETTKTFIGVSSVGLLEGSSGDGLNSHFPGFGLKAGYYMTEKLSLAGEVLYTRPEYGTQKVDVVDYIGSVNYDLDAINSTIPFISTGFGYRTISDVSDRDDWSFILGAGIKIPLNDSFQLTGDAKARWNLEKDEQGMLGTIGVNYSF</sequence>
<proteinExistence type="predicted"/>
<evidence type="ECO:0000256" key="2">
    <source>
        <dbReference type="SAM" id="SignalP"/>
    </source>
</evidence>
<feature type="signal peptide" evidence="2">
    <location>
        <begin position="1"/>
        <end position="22"/>
    </location>
</feature>
<feature type="chain" id="PRO_5006629816" description="Outer membrane protein beta-barrel domain-containing protein" evidence="2">
    <location>
        <begin position="23"/>
        <end position="169"/>
    </location>
</feature>
<organism evidence="4">
    <name type="scientific">Sulfurovum sp. enrichment culture clone C5</name>
    <dbReference type="NCBI Taxonomy" id="497650"/>
    <lineage>
        <taxon>Bacteria</taxon>
        <taxon>Pseudomonadati</taxon>
        <taxon>Campylobacterota</taxon>
        <taxon>Epsilonproteobacteria</taxon>
        <taxon>Campylobacterales</taxon>
        <taxon>Sulfurovaceae</taxon>
        <taxon>Sulfurovum</taxon>
        <taxon>environmental samples</taxon>
    </lineage>
</organism>
<evidence type="ECO:0000259" key="3">
    <source>
        <dbReference type="Pfam" id="PF13505"/>
    </source>
</evidence>
<dbReference type="EMBL" id="FAXN01000058">
    <property type="protein sequence ID" value="CUV66027.1"/>
    <property type="molecule type" value="Genomic_DNA"/>
</dbReference>
<keyword evidence="1 2" id="KW-0732">Signal</keyword>
<dbReference type="Pfam" id="PF13505">
    <property type="entry name" value="OMP_b-brl"/>
    <property type="match status" value="1"/>
</dbReference>
<name>A0A0S4XP01_9BACT</name>
<evidence type="ECO:0000256" key="1">
    <source>
        <dbReference type="ARBA" id="ARBA00022729"/>
    </source>
</evidence>
<dbReference type="Gene3D" id="2.40.160.20">
    <property type="match status" value="1"/>
</dbReference>
<dbReference type="AlphaFoldDB" id="A0A0S4XP01"/>
<accession>A0A0S4XP01</accession>
<dbReference type="InterPro" id="IPR027385">
    <property type="entry name" value="Beta-barrel_OMP"/>
</dbReference>
<gene>
    <name evidence="4" type="ORF">BN3087_560022</name>
</gene>
<dbReference type="InterPro" id="IPR011250">
    <property type="entry name" value="OMP/PagP_B-barrel"/>
</dbReference>
<reference evidence="4" key="1">
    <citation type="submission" date="2015-11" db="EMBL/GenBank/DDBJ databases">
        <authorList>
            <person name="Zhang Y."/>
            <person name="Guo Z."/>
        </authorList>
    </citation>
    <scope>NUCLEOTIDE SEQUENCE</scope>
    <source>
        <strain evidence="4">BN30871</strain>
    </source>
</reference>
<dbReference type="SUPFAM" id="SSF56925">
    <property type="entry name" value="OMPA-like"/>
    <property type="match status" value="1"/>
</dbReference>
<protein>
    <recommendedName>
        <fullName evidence="3">Outer membrane protein beta-barrel domain-containing protein</fullName>
    </recommendedName>
</protein>
<feature type="domain" description="Outer membrane protein beta-barrel" evidence="3">
    <location>
        <begin position="34"/>
        <end position="169"/>
    </location>
</feature>